<dbReference type="Pfam" id="PF00753">
    <property type="entry name" value="Lactamase_B"/>
    <property type="match status" value="1"/>
</dbReference>
<dbReference type="Pfam" id="PF17770">
    <property type="entry name" value="RNase_J_C"/>
    <property type="match status" value="1"/>
</dbReference>
<protein>
    <submittedName>
        <fullName evidence="8">RNase J family beta-CASP ribonuclease</fullName>
    </submittedName>
</protein>
<dbReference type="PANTHER" id="PTHR43694:SF1">
    <property type="entry name" value="RIBONUCLEASE J"/>
    <property type="match status" value="1"/>
</dbReference>
<dbReference type="InterPro" id="IPR055132">
    <property type="entry name" value="RNase_J_b_CASP"/>
</dbReference>
<keyword evidence="9" id="KW-1185">Reference proteome</keyword>
<keyword evidence="6" id="KW-0694">RNA-binding</keyword>
<accession>A0A9W6JWZ4</accession>
<reference evidence="8" key="2">
    <citation type="submission" date="2023-01" db="EMBL/GenBank/DDBJ databases">
        <authorList>
            <person name="Sun Q."/>
            <person name="Evtushenko L."/>
        </authorList>
    </citation>
    <scope>NUCLEOTIDE SEQUENCE</scope>
    <source>
        <strain evidence="8">VKM B-2789</strain>
    </source>
</reference>
<name>A0A9W6JWZ4_9HYPH</name>
<dbReference type="GO" id="GO:0004527">
    <property type="term" value="F:exonuclease activity"/>
    <property type="evidence" value="ECO:0007669"/>
    <property type="project" value="UniProtKB-KW"/>
</dbReference>
<dbReference type="Proteomes" id="UP001143330">
    <property type="component" value="Unassembled WGS sequence"/>
</dbReference>
<dbReference type="InterPro" id="IPR011108">
    <property type="entry name" value="RMMBL"/>
</dbReference>
<feature type="domain" description="Metallo-beta-lactamase" evidence="7">
    <location>
        <begin position="24"/>
        <end position="221"/>
    </location>
</feature>
<dbReference type="PANTHER" id="PTHR43694">
    <property type="entry name" value="RIBONUCLEASE J"/>
    <property type="match status" value="1"/>
</dbReference>
<keyword evidence="3" id="KW-0378">Hydrolase</keyword>
<keyword evidence="1" id="KW-0540">Nuclease</keyword>
<dbReference type="InterPro" id="IPR042173">
    <property type="entry name" value="RNase_J_2"/>
</dbReference>
<dbReference type="SMART" id="SM00849">
    <property type="entry name" value="Lactamase_B"/>
    <property type="match status" value="1"/>
</dbReference>
<dbReference type="Gene3D" id="3.60.15.10">
    <property type="entry name" value="Ribonuclease Z/Hydroxyacylglutathione hydrolase-like"/>
    <property type="match status" value="1"/>
</dbReference>
<dbReference type="Gene3D" id="3.10.20.580">
    <property type="match status" value="1"/>
</dbReference>
<keyword evidence="4" id="KW-0862">Zinc</keyword>
<evidence type="ECO:0000256" key="5">
    <source>
        <dbReference type="ARBA" id="ARBA00022839"/>
    </source>
</evidence>
<organism evidence="8 9">
    <name type="scientific">Ancylobacter defluvii</name>
    <dbReference type="NCBI Taxonomy" id="1282440"/>
    <lineage>
        <taxon>Bacteria</taxon>
        <taxon>Pseudomonadati</taxon>
        <taxon>Pseudomonadota</taxon>
        <taxon>Alphaproteobacteria</taxon>
        <taxon>Hyphomicrobiales</taxon>
        <taxon>Xanthobacteraceae</taxon>
        <taxon>Ancylobacter</taxon>
    </lineage>
</organism>
<dbReference type="Pfam" id="PF07521">
    <property type="entry name" value="RMMBL"/>
    <property type="match status" value="1"/>
</dbReference>
<gene>
    <name evidence="8" type="ORF">GCM10017653_16990</name>
</gene>
<evidence type="ECO:0000256" key="6">
    <source>
        <dbReference type="ARBA" id="ARBA00022884"/>
    </source>
</evidence>
<dbReference type="GO" id="GO:0003723">
    <property type="term" value="F:RNA binding"/>
    <property type="evidence" value="ECO:0007669"/>
    <property type="project" value="UniProtKB-KW"/>
</dbReference>
<dbReference type="EMBL" id="BSFM01000008">
    <property type="protein sequence ID" value="GLK83630.1"/>
    <property type="molecule type" value="Genomic_DNA"/>
</dbReference>
<evidence type="ECO:0000256" key="1">
    <source>
        <dbReference type="ARBA" id="ARBA00022722"/>
    </source>
</evidence>
<evidence type="ECO:0000256" key="2">
    <source>
        <dbReference type="ARBA" id="ARBA00022723"/>
    </source>
</evidence>
<proteinExistence type="predicted"/>
<evidence type="ECO:0000313" key="8">
    <source>
        <dbReference type="EMBL" id="GLK83630.1"/>
    </source>
</evidence>
<evidence type="ECO:0000256" key="4">
    <source>
        <dbReference type="ARBA" id="ARBA00022833"/>
    </source>
</evidence>
<dbReference type="AlphaFoldDB" id="A0A9W6JWZ4"/>
<evidence type="ECO:0000256" key="3">
    <source>
        <dbReference type="ARBA" id="ARBA00022801"/>
    </source>
</evidence>
<keyword evidence="5" id="KW-0269">Exonuclease</keyword>
<sequence>MIKSSDELVFAALGGVGEIGMNLGIYGFGPRHKRQWLVVDLGISFAGPDVPGIDIIMPDIAFLDAERERIVGLVLTHGHEDHVGALVDLWPRLGCPVYTTPFTAALAEARRLGEPGAPKIPFRVVPTGGRAQIGPFDVEFVPVAHSIPDSHALAIRTSLGLVVHTGDWKIDPTPVVGNVTDPARFTALGDEGVRAVICDSTNAIRDGVSPSEAEVGVVLADIMRASPNRVAVTTFASNVARIRSVAEAAHSVGREVVLVGRAMERVITVAREQRLLDGLPPFRSVDAYGFLPRDKVVAILTGSQGEPRAALARIADDDHPEIALSPGDHVIFSSRTIPGNERAVNRIINALVLEGVKVTTDRDALVHVSGHPRRGELEQMYKWLRPRISVPVHGEPLHLSEHADLARRMGAQQVVRIVDGDVVRLIGEDPSHDAEVIEEIPVGRLHKDGLVLVGDADPAIAERRRLSFAGVISVAVAMTAKGDVVGDPMIDLTGIPQTGIGGKPLDEVVEDAVLDCLDNLPKPRRRDPDAVADTLTRAVRSQVNAAWGKKPLCHVLVITV</sequence>
<evidence type="ECO:0000259" key="7">
    <source>
        <dbReference type="SMART" id="SM00849"/>
    </source>
</evidence>
<dbReference type="SUPFAM" id="SSF56281">
    <property type="entry name" value="Metallo-hydrolase/oxidoreductase"/>
    <property type="match status" value="1"/>
</dbReference>
<reference evidence="8" key="1">
    <citation type="journal article" date="2014" name="Int. J. Syst. Evol. Microbiol.">
        <title>Complete genome sequence of Corynebacterium casei LMG S-19264T (=DSM 44701T), isolated from a smear-ripened cheese.</title>
        <authorList>
            <consortium name="US DOE Joint Genome Institute (JGI-PGF)"/>
            <person name="Walter F."/>
            <person name="Albersmeier A."/>
            <person name="Kalinowski J."/>
            <person name="Ruckert C."/>
        </authorList>
    </citation>
    <scope>NUCLEOTIDE SEQUENCE</scope>
    <source>
        <strain evidence="8">VKM B-2789</strain>
    </source>
</reference>
<dbReference type="InterPro" id="IPR036866">
    <property type="entry name" value="RibonucZ/Hydroxyglut_hydro"/>
</dbReference>
<dbReference type="RefSeq" id="WP_213363413.1">
    <property type="nucleotide sequence ID" value="NZ_BSFM01000008.1"/>
</dbReference>
<comment type="caution">
    <text evidence="8">The sequence shown here is derived from an EMBL/GenBank/DDBJ whole genome shotgun (WGS) entry which is preliminary data.</text>
</comment>
<dbReference type="Gene3D" id="3.40.50.10710">
    <property type="entry name" value="Metallo-hydrolase/oxidoreductase"/>
    <property type="match status" value="1"/>
</dbReference>
<dbReference type="CDD" id="cd07714">
    <property type="entry name" value="RNaseJ_MBL-fold"/>
    <property type="match status" value="1"/>
</dbReference>
<dbReference type="InterPro" id="IPR001279">
    <property type="entry name" value="Metallo-B-lactamas"/>
</dbReference>
<keyword evidence="2" id="KW-0479">Metal-binding</keyword>
<dbReference type="Pfam" id="PF22505">
    <property type="entry name" value="RNase_J_b_CASP"/>
    <property type="match status" value="1"/>
</dbReference>
<evidence type="ECO:0000313" key="9">
    <source>
        <dbReference type="Proteomes" id="UP001143330"/>
    </source>
</evidence>
<dbReference type="InterPro" id="IPR041636">
    <property type="entry name" value="RNase_J_C"/>
</dbReference>
<dbReference type="GO" id="GO:0046872">
    <property type="term" value="F:metal ion binding"/>
    <property type="evidence" value="ECO:0007669"/>
    <property type="project" value="UniProtKB-KW"/>
</dbReference>